<feature type="transmembrane region" description="Helical" evidence="11">
    <location>
        <begin position="2263"/>
        <end position="2287"/>
    </location>
</feature>
<evidence type="ECO:0000256" key="5">
    <source>
        <dbReference type="ARBA" id="ARBA00022692"/>
    </source>
</evidence>
<dbReference type="GO" id="GO:0005886">
    <property type="term" value="C:plasma membrane"/>
    <property type="evidence" value="ECO:0007669"/>
    <property type="project" value="UniProtKB-SubCell"/>
</dbReference>
<dbReference type="GO" id="GO:0008381">
    <property type="term" value="F:mechanosensitive monoatomic ion channel activity"/>
    <property type="evidence" value="ECO:0007669"/>
    <property type="project" value="InterPro"/>
</dbReference>
<evidence type="ECO:0000256" key="2">
    <source>
        <dbReference type="ARBA" id="ARBA00007821"/>
    </source>
</evidence>
<keyword evidence="18" id="KW-1185">Reference proteome</keyword>
<evidence type="ECO:0000256" key="8">
    <source>
        <dbReference type="ARBA" id="ARBA00023136"/>
    </source>
</evidence>
<feature type="transmembrane region" description="Helical" evidence="11">
    <location>
        <begin position="6"/>
        <end position="30"/>
    </location>
</feature>
<keyword evidence="9" id="KW-0407">Ion channel</keyword>
<feature type="region of interest" description="Disordered" evidence="10">
    <location>
        <begin position="1315"/>
        <end position="1386"/>
    </location>
</feature>
<evidence type="ECO:0000256" key="11">
    <source>
        <dbReference type="SAM" id="Phobius"/>
    </source>
</evidence>
<comment type="subcellular location">
    <subcellularLocation>
        <location evidence="1">Cell membrane</location>
        <topology evidence="1">Multi-pass membrane protein</topology>
    </subcellularLocation>
</comment>
<evidence type="ECO:0000256" key="1">
    <source>
        <dbReference type="ARBA" id="ARBA00004651"/>
    </source>
</evidence>
<feature type="transmembrane region" description="Helical" evidence="11">
    <location>
        <begin position="1825"/>
        <end position="1844"/>
    </location>
</feature>
<feature type="domain" description="Piezo transmembrane helical unit" evidence="14">
    <location>
        <begin position="1531"/>
        <end position="1650"/>
    </location>
</feature>
<feature type="transmembrane region" description="Helical" evidence="11">
    <location>
        <begin position="162"/>
        <end position="185"/>
    </location>
</feature>
<feature type="transmembrane region" description="Helical" evidence="11">
    <location>
        <begin position="609"/>
        <end position="628"/>
    </location>
</feature>
<evidence type="ECO:0000256" key="4">
    <source>
        <dbReference type="ARBA" id="ARBA00022475"/>
    </source>
</evidence>
<dbReference type="PANTHER" id="PTHR47049">
    <property type="entry name" value="PIEZO-TYPE MECHANOSENSITIVE ION CHANNEL HOMOLOG"/>
    <property type="match status" value="1"/>
</dbReference>
<feature type="transmembrane region" description="Helical" evidence="11">
    <location>
        <begin position="754"/>
        <end position="779"/>
    </location>
</feature>
<feature type="transmembrane region" description="Helical" evidence="11">
    <location>
        <begin position="50"/>
        <end position="68"/>
    </location>
</feature>
<accession>A0AAD9JDJ6</accession>
<keyword evidence="4" id="KW-1003">Cell membrane</keyword>
<feature type="transmembrane region" description="Helical" evidence="11">
    <location>
        <begin position="583"/>
        <end position="602"/>
    </location>
</feature>
<evidence type="ECO:0000256" key="3">
    <source>
        <dbReference type="ARBA" id="ARBA00022448"/>
    </source>
</evidence>
<feature type="region of interest" description="Disordered" evidence="10">
    <location>
        <begin position="1433"/>
        <end position="1473"/>
    </location>
</feature>
<evidence type="ECO:0000256" key="6">
    <source>
        <dbReference type="ARBA" id="ARBA00022989"/>
    </source>
</evidence>
<evidence type="ECO:0008006" key="19">
    <source>
        <dbReference type="Google" id="ProtNLM"/>
    </source>
</evidence>
<evidence type="ECO:0000259" key="12">
    <source>
        <dbReference type="Pfam" id="PF12166"/>
    </source>
</evidence>
<sequence length="2359" mass="270165">MFRGILPLILLAAAVMRFNGFSLLYLLLVLAEPLLPSPNPTSVSGKTGSYLIASVVLCCCTLTAQIVFQSYSLAIATPDQPYGSWLKNCTLLESSLRQLGLQRLEPNDYENILRIMLPDIAAFLVTLIVLVLCKKLLPSVPEHSQNRLQRKQSMLRRRLESYGTYFLNVLGNFFVLLFLAGSGIANPCVLSSVYFFTFLALATWWACYKPLGHKFAVLRVLLLVYTGANLVLLYLYQFHFFQEVLNPNSLIARVVGLTALVLTRCRKPWLMEVNHDAEWWMFISPAVLLLLYFTLACEIQRWSTRIKEVVYEPSHGTTRHPVPGTTAIRVRRQHATSSTSERQVLDPAAHEALVEDTAPTYNSTDNFDSMSVTPQSDIYNIDSEMSRQADSASQTEKIRSPLASIFVYIMKQSYVSTLILMMVWSITYHSWLTFVFLLAACIIWMIPHKRNICLCVSPIIVCYAQGLLLVQYVYGFNLTIDELPTKTATGYRYSQIGLMKLPNPCVHIGLQILFTVFFMLTLRQYMRELHIKRQEYYMQGLLLHPVDRDDHDRPVTQSSLIPIRMGDVIDGQDSETMKSFGNWLWHMLCKYWIIMCAILLLVISIQEAVIYRIIYLGFFLYFVITFQFDNFPHYWMNGTGLSPETLSDLGLETFSTAMLFAKLLTPTVFVIIICIQVHYFQKPFLKLSDVKRFRLEGENVPNLAENEETDIVTDARKERFWLWLKKCTLNAYSLLDRCSVLAWRIFEIHIHKGVMFMIFITCVCEISAINVILVVIVIVLLPAPVLYLLMSHLCQCYTGIVLLAKMIYQLKLVPHEYALSNCTTVHNLNDSFLPYPFNETIDSAAYVGLELTDSLPHYLKNYVLIVVILAFEAVVRFHQAQHYNKPGVERPPDSIVFLSIKRSNADDGLVSCFKYFINYGFYKFGLQICFIMTMITMVVRLDAYSVIYGYPWDTLPAITRNLKIYLYLPNYVDSPNAFLLIADFFQLLFVGLQWRVFRIENQENADSYPGGSNKCILEVVEEDGPNPVADFLYCKASYLDYIKSAVFQYSFWITLVFVFIAGTAKISLFCLGYLVGFFFFLWFGMTLLTKPLRKVVRLWGFLLGYTFFVILSKSCLQLVGCVYLSRVATSYCWVIQLLGLACLRAGNYVFAQEQKALATCSQSEDDAGLTYDAICFVFLLLQLRIYQSHYFRHVVLDLEVQKSLASRGAELINTRLIDQVADQKNRERNTLLKIKRKMEKIRLRQERLQHRAFTETQDHYIVIRGGDHYMFEEEDEQEIESNLDMPDESSDEELAGPLEILNAAMTGGTKGALQVVERQRSSSDMDQPHSPSPSVAKDKKQSLRPISEPDEADGEEAKGHSPSTDDATGFDTASEESDEEEKTKDTCRVRCVNGLRITWAFIGSILDSMINVLLKISHEYRSVSLILDQEREEEKQRRGLARGDILPPTSAATERTEPCQGTSDRQQDDKTYPRNDVTIKIEGDGDDVICNRLVPKKSMVELTELVQSEEEFRRRMPRILQLLIALVEAAMSRSELLCYFAMVLNTLINASLLSLPYPISVFLWAMLSVPRPSKTYWITIMTYTEAVVVVKYLFQFGFFPWNDGTVENSPFWPPRILGIEKKDGYAAFDLVLLFCLFIHRSILNRHGLWKDAVDIDADFALAEDKIASTTQTPTGSPVSLSYQLSLSLYIQVNEAPEMAPFEEDPSTSARSTDLGQENVVFESSTKTSPVNSEEKLDSRLKQDDEGIKERKGCFTCCKPIRDFYQQMTNPRYNAVTDVYAVMFFCDFINFLIIVFGYWAFGPVESAGAAGDEVVTSVIKNNRVPIPFLTMLVVQFVLIIIDRALYLRKNIFGKFMFQIWIVILVHIWMFFILPAITNRAFNENVPAQLWYFIKCIYFGLSAYQIRSGYPTRILGNFLAKRYNYINLFLFKGFLLIPFLLELRALMDWMWTDTTLALSCWLKMEDIYANIFELKCWRWAERRYPTPRGVPRRKAIKYGVGGFLLFLLIFVIWFPLLLFSLASAVFKPNPPVDCTIEMKFGSFQPIFKMSAQQLQLQPVSKSKYSELKDQFNKNPSGTAFLTSYQPSDVYVANIDGISTAIWGISPPSEDTLMNEMLDDRIDINLFTSISFTREPKSGMTSDTVVTQFIQVLKASDLGVMRIREDLARMINRTYHDENHFVEIKGVFPQFIQVPVNGKPTPAVPLLGSEQNTWSNLSYSKGGDADVSWWILQDILPDDIFQGTGEKRPQKSLTIISFNERVAPGALAVLTNYGILGLYLSFILVIGRFIRVQTSGLTRDVMFNFLPYVDHIWALVKDIYLVREAGEYRLEEELFAKLMFLYRSPETLIDYTRYPPEKLKTD</sequence>
<dbReference type="Pfam" id="PF24871">
    <property type="entry name" value="Piezo_TM1-24"/>
    <property type="match status" value="1"/>
</dbReference>
<feature type="transmembrane region" description="Helical" evidence="11">
    <location>
        <begin position="1921"/>
        <end position="1939"/>
    </location>
</feature>
<feature type="transmembrane region" description="Helical" evidence="11">
    <location>
        <begin position="428"/>
        <end position="446"/>
    </location>
</feature>
<evidence type="ECO:0000313" key="18">
    <source>
        <dbReference type="Proteomes" id="UP001208570"/>
    </source>
</evidence>
<feature type="compositionally biased region" description="Basic and acidic residues" evidence="10">
    <location>
        <begin position="1732"/>
        <end position="1742"/>
    </location>
</feature>
<dbReference type="InterPro" id="IPR027272">
    <property type="entry name" value="Piezo"/>
</dbReference>
<feature type="transmembrane region" description="Helical" evidence="11">
    <location>
        <begin position="453"/>
        <end position="474"/>
    </location>
</feature>
<feature type="domain" description="Piezo TM1-24" evidence="15">
    <location>
        <begin position="17"/>
        <end position="627"/>
    </location>
</feature>
<dbReference type="Pfam" id="PF23188">
    <property type="entry name" value="THU_Piezo1"/>
    <property type="match status" value="1"/>
</dbReference>
<feature type="compositionally biased region" description="Basic and acidic residues" evidence="10">
    <location>
        <begin position="1317"/>
        <end position="1327"/>
    </location>
</feature>
<feature type="transmembrane region" description="Helical" evidence="11">
    <location>
        <begin position="215"/>
        <end position="236"/>
    </location>
</feature>
<feature type="transmembrane region" description="Helical" evidence="11">
    <location>
        <begin position="977"/>
        <end position="997"/>
    </location>
</feature>
<feature type="transmembrane region" description="Helical" evidence="11">
    <location>
        <begin position="1066"/>
        <end position="1088"/>
    </location>
</feature>
<evidence type="ECO:0000259" key="13">
    <source>
        <dbReference type="Pfam" id="PF15917"/>
    </source>
</evidence>
<feature type="transmembrane region" description="Helical" evidence="11">
    <location>
        <begin position="1548"/>
        <end position="1569"/>
    </location>
</feature>
<dbReference type="InterPro" id="IPR031805">
    <property type="entry name" value="Piezo_TM25-28"/>
</dbReference>
<feature type="transmembrane region" description="Helical" evidence="11">
    <location>
        <begin position="1624"/>
        <end position="1643"/>
    </location>
</feature>
<reference evidence="17" key="1">
    <citation type="journal article" date="2023" name="Mol. Biol. Evol.">
        <title>Third-Generation Sequencing Reveals the Adaptive Role of the Epigenome in Three Deep-Sea Polychaetes.</title>
        <authorList>
            <person name="Perez M."/>
            <person name="Aroh O."/>
            <person name="Sun Y."/>
            <person name="Lan Y."/>
            <person name="Juniper S.K."/>
            <person name="Young C.R."/>
            <person name="Angers B."/>
            <person name="Qian P.Y."/>
        </authorList>
    </citation>
    <scope>NUCLEOTIDE SEQUENCE</scope>
    <source>
        <strain evidence="17">P08H-3</strain>
    </source>
</reference>
<keyword evidence="8 11" id="KW-0472">Membrane</keyword>
<feature type="transmembrane region" description="Helical" evidence="11">
    <location>
        <begin position="1095"/>
        <end position="1112"/>
    </location>
</feature>
<evidence type="ECO:0000259" key="14">
    <source>
        <dbReference type="Pfam" id="PF23188"/>
    </source>
</evidence>
<keyword evidence="6 11" id="KW-1133">Transmembrane helix</keyword>
<feature type="transmembrane region" description="Helical" evidence="11">
    <location>
        <begin position="1576"/>
        <end position="1594"/>
    </location>
</feature>
<evidence type="ECO:0000256" key="9">
    <source>
        <dbReference type="ARBA" id="ARBA00023303"/>
    </source>
</evidence>
<dbReference type="InterPro" id="IPR031334">
    <property type="entry name" value="Piezo_cap_dom"/>
</dbReference>
<protein>
    <recommendedName>
        <fullName evidence="19">Piezo-type mechanosensitive ion channel component</fullName>
    </recommendedName>
</protein>
<feature type="domain" description="Piezo THU9 and anchor" evidence="16">
    <location>
        <begin position="1776"/>
        <end position="2018"/>
    </location>
</feature>
<feature type="transmembrane region" description="Helical" evidence="11">
    <location>
        <begin position="191"/>
        <end position="208"/>
    </location>
</feature>
<comment type="caution">
    <text evidence="17">The sequence shown here is derived from an EMBL/GenBank/DDBJ whole genome shotgun (WGS) entry which is preliminary data.</text>
</comment>
<name>A0AAD9JDJ6_9ANNE</name>
<gene>
    <name evidence="17" type="ORF">LSH36_390g01044</name>
</gene>
<dbReference type="InterPro" id="IPR056770">
    <property type="entry name" value="Piezo_THU9_anchor"/>
</dbReference>
<dbReference type="EMBL" id="JAODUP010000390">
    <property type="protein sequence ID" value="KAK2150763.1"/>
    <property type="molecule type" value="Genomic_DNA"/>
</dbReference>
<keyword evidence="3" id="KW-0813">Transport</keyword>
<dbReference type="Pfam" id="PF12166">
    <property type="entry name" value="Piezo_cap"/>
    <property type="match status" value="1"/>
</dbReference>
<dbReference type="PANTHER" id="PTHR47049:SF2">
    <property type="entry name" value="PIEZO-TYPE MECHANOSENSITIVE ION CHANNEL HOMOLOG"/>
    <property type="match status" value="1"/>
</dbReference>
<feature type="transmembrane region" description="Helical" evidence="11">
    <location>
        <begin position="1856"/>
        <end position="1875"/>
    </location>
</feature>
<evidence type="ECO:0000256" key="10">
    <source>
        <dbReference type="SAM" id="MobiDB-lite"/>
    </source>
</evidence>
<dbReference type="Pfam" id="PF24874">
    <property type="entry name" value="Piezo_THU9_anchor"/>
    <property type="match status" value="1"/>
</dbReference>
<feature type="transmembrane region" description="Helical" evidence="11">
    <location>
        <begin position="1996"/>
        <end position="2024"/>
    </location>
</feature>
<comment type="similarity">
    <text evidence="2">Belongs to the PIEZO (TC 1.A.75) family.</text>
</comment>
<evidence type="ECO:0000259" key="16">
    <source>
        <dbReference type="Pfam" id="PF24874"/>
    </source>
</evidence>
<feature type="transmembrane region" description="Helical" evidence="11">
    <location>
        <begin position="1778"/>
        <end position="1800"/>
    </location>
</feature>
<feature type="transmembrane region" description="Helical" evidence="11">
    <location>
        <begin position="785"/>
        <end position="804"/>
    </location>
</feature>
<dbReference type="InterPro" id="IPR056768">
    <property type="entry name" value="THU_Piezo"/>
</dbReference>
<evidence type="ECO:0000313" key="17">
    <source>
        <dbReference type="EMBL" id="KAK2150763.1"/>
    </source>
</evidence>
<feature type="domain" description="Piezo non-specific cation channel cap" evidence="12">
    <location>
        <begin position="2054"/>
        <end position="2350"/>
    </location>
</feature>
<feature type="transmembrane region" description="Helical" evidence="11">
    <location>
        <begin position="659"/>
        <end position="680"/>
    </location>
</feature>
<feature type="domain" description="Piezo TM25-28" evidence="13">
    <location>
        <begin position="1025"/>
        <end position="1251"/>
    </location>
</feature>
<feature type="region of interest" description="Disordered" evidence="10">
    <location>
        <begin position="1723"/>
        <end position="1742"/>
    </location>
</feature>
<evidence type="ECO:0000256" key="7">
    <source>
        <dbReference type="ARBA" id="ARBA00023065"/>
    </source>
</evidence>
<feature type="transmembrane region" description="Helical" evidence="11">
    <location>
        <begin position="924"/>
        <end position="947"/>
    </location>
</feature>
<proteinExistence type="inferred from homology"/>
<keyword evidence="5 11" id="KW-0812">Transmembrane</keyword>
<dbReference type="InterPro" id="IPR056769">
    <property type="entry name" value="Piezo_TM1-24"/>
</dbReference>
<keyword evidence="7" id="KW-0406">Ion transport</keyword>
<organism evidence="17 18">
    <name type="scientific">Paralvinella palmiformis</name>
    <dbReference type="NCBI Taxonomy" id="53620"/>
    <lineage>
        <taxon>Eukaryota</taxon>
        <taxon>Metazoa</taxon>
        <taxon>Spiralia</taxon>
        <taxon>Lophotrochozoa</taxon>
        <taxon>Annelida</taxon>
        <taxon>Polychaeta</taxon>
        <taxon>Sedentaria</taxon>
        <taxon>Canalipalpata</taxon>
        <taxon>Terebellida</taxon>
        <taxon>Terebelliformia</taxon>
        <taxon>Alvinellidae</taxon>
        <taxon>Paralvinella</taxon>
    </lineage>
</organism>
<evidence type="ECO:0000259" key="15">
    <source>
        <dbReference type="Pfam" id="PF24871"/>
    </source>
</evidence>
<dbReference type="Proteomes" id="UP001208570">
    <property type="component" value="Unassembled WGS sequence"/>
</dbReference>
<feature type="transmembrane region" description="Helical" evidence="11">
    <location>
        <begin position="402"/>
        <end position="422"/>
    </location>
</feature>
<dbReference type="Pfam" id="PF15917">
    <property type="entry name" value="Piezo_TM25-28"/>
    <property type="match status" value="1"/>
</dbReference>
<feature type="transmembrane region" description="Helical" evidence="11">
    <location>
        <begin position="279"/>
        <end position="297"/>
    </location>
</feature>
<feature type="transmembrane region" description="Helical" evidence="11">
    <location>
        <begin position="1041"/>
        <end position="1060"/>
    </location>
</feature>